<reference evidence="1" key="1">
    <citation type="journal article" date="2020" name="mSystems">
        <title>Genome- and Community-Level Interaction Insights into Carbon Utilization and Element Cycling Functions of Hydrothermarchaeota in Hydrothermal Sediment.</title>
        <authorList>
            <person name="Zhou Z."/>
            <person name="Liu Y."/>
            <person name="Xu W."/>
            <person name="Pan J."/>
            <person name="Luo Z.H."/>
            <person name="Li M."/>
        </authorList>
    </citation>
    <scope>NUCLEOTIDE SEQUENCE [LARGE SCALE GENOMIC DNA]</scope>
    <source>
        <strain evidence="1">SpSt-767</strain>
    </source>
</reference>
<dbReference type="PROSITE" id="PS51257">
    <property type="entry name" value="PROKAR_LIPOPROTEIN"/>
    <property type="match status" value="1"/>
</dbReference>
<evidence type="ECO:0000313" key="1">
    <source>
        <dbReference type="EMBL" id="HHS29496.1"/>
    </source>
</evidence>
<sequence>MRPSTEPTCSLRALGKLGLFVLVALLPLTLLSCASTKQLAQELEENHGNFLTPLPAAAVFQPTAKPAAQPAALAAVQPAEKPVAKPAAHHTKQAAPLQVCSAVSDDDLQDMRGCLGVYFFDYNFDINLLTTPQVKVSSTFQAVLPDGSPAPVVNTTSAVFRDNNVSYIAGPTSSGLSSQLLVSGHDNIVFANTQFNIHLPNAAVLTPSITILPAASLQGIGR</sequence>
<proteinExistence type="predicted"/>
<accession>A0A7V6DPU6</accession>
<organism evidence="1">
    <name type="scientific">Desulfobacca acetoxidans</name>
    <dbReference type="NCBI Taxonomy" id="60893"/>
    <lineage>
        <taxon>Bacteria</taxon>
        <taxon>Pseudomonadati</taxon>
        <taxon>Thermodesulfobacteriota</taxon>
        <taxon>Desulfobaccia</taxon>
        <taxon>Desulfobaccales</taxon>
        <taxon>Desulfobaccaceae</taxon>
        <taxon>Desulfobacca</taxon>
    </lineage>
</organism>
<comment type="caution">
    <text evidence="1">The sequence shown here is derived from an EMBL/GenBank/DDBJ whole genome shotgun (WGS) entry which is preliminary data.</text>
</comment>
<evidence type="ECO:0008006" key="2">
    <source>
        <dbReference type="Google" id="ProtNLM"/>
    </source>
</evidence>
<dbReference type="EMBL" id="DTGR01000120">
    <property type="protein sequence ID" value="HHS29496.1"/>
    <property type="molecule type" value="Genomic_DNA"/>
</dbReference>
<protein>
    <recommendedName>
        <fullName evidence="2">Lipoprotein</fullName>
    </recommendedName>
</protein>
<name>A0A7V6DPU6_9BACT</name>
<dbReference type="AlphaFoldDB" id="A0A7V6DPU6"/>
<gene>
    <name evidence="1" type="ORF">ENV52_07340</name>
</gene>